<dbReference type="EMBL" id="CAXDID020000059">
    <property type="protein sequence ID" value="CAL6009415.1"/>
    <property type="molecule type" value="Genomic_DNA"/>
</dbReference>
<dbReference type="AlphaFoldDB" id="A0AA86R590"/>
<gene>
    <name evidence="2" type="ORF">HINF_LOCUS21591</name>
    <name evidence="1" type="ORF">HINF_LOCUS53769</name>
</gene>
<accession>A0AA86R590</accession>
<dbReference type="SUPFAM" id="SSF52058">
    <property type="entry name" value="L domain-like"/>
    <property type="match status" value="1"/>
</dbReference>
<name>A0AA86R590_9EUKA</name>
<sequence length="244" mass="28454">MKSKQTSFEQKNEDETIDMVLKFSYKQENLSEYDKQMIETYQIQIKNGILTLDNIYDLTSLEFIQLLNIHTLELGYCDNIIPKLESKTITQLHIRNCQIQSVKNFQLDNLEILEICHLDMNDLFESKTIVQEIVMFQKLKELYLTGWDIDISSFSLMSNLTKLALNYCELGGIAVLSLLVNLEELCIDQKEVDIISLQHLTKLTKLSLRHCNLDNIYALRLLTKLEVLDISLIKKILILLCFRI</sequence>
<organism evidence="1">
    <name type="scientific">Hexamita inflata</name>
    <dbReference type="NCBI Taxonomy" id="28002"/>
    <lineage>
        <taxon>Eukaryota</taxon>
        <taxon>Metamonada</taxon>
        <taxon>Diplomonadida</taxon>
        <taxon>Hexamitidae</taxon>
        <taxon>Hexamitinae</taxon>
        <taxon>Hexamita</taxon>
    </lineage>
</organism>
<protein>
    <submittedName>
        <fullName evidence="1">Leucine-rich repeat domain-containing protein</fullName>
    </submittedName>
    <submittedName>
        <fullName evidence="2">Leucine-rich_repeat domain-containing protein</fullName>
    </submittedName>
</protein>
<evidence type="ECO:0000313" key="2">
    <source>
        <dbReference type="EMBL" id="CAL6009415.1"/>
    </source>
</evidence>
<dbReference type="Proteomes" id="UP001642409">
    <property type="component" value="Unassembled WGS sequence"/>
</dbReference>
<reference evidence="2 3" key="2">
    <citation type="submission" date="2024-07" db="EMBL/GenBank/DDBJ databases">
        <authorList>
            <person name="Akdeniz Z."/>
        </authorList>
    </citation>
    <scope>NUCLEOTIDE SEQUENCE [LARGE SCALE GENOMIC DNA]</scope>
</reference>
<evidence type="ECO:0000313" key="3">
    <source>
        <dbReference type="Proteomes" id="UP001642409"/>
    </source>
</evidence>
<comment type="caution">
    <text evidence="1">The sequence shown here is derived from an EMBL/GenBank/DDBJ whole genome shotgun (WGS) entry which is preliminary data.</text>
</comment>
<keyword evidence="3" id="KW-1185">Reference proteome</keyword>
<reference evidence="1" key="1">
    <citation type="submission" date="2023-06" db="EMBL/GenBank/DDBJ databases">
        <authorList>
            <person name="Kurt Z."/>
        </authorList>
    </citation>
    <scope>NUCLEOTIDE SEQUENCE</scope>
</reference>
<dbReference type="InterPro" id="IPR032675">
    <property type="entry name" value="LRR_dom_sf"/>
</dbReference>
<dbReference type="EMBL" id="CATOUU010000998">
    <property type="protein sequence ID" value="CAI9966124.1"/>
    <property type="molecule type" value="Genomic_DNA"/>
</dbReference>
<proteinExistence type="predicted"/>
<evidence type="ECO:0000313" key="1">
    <source>
        <dbReference type="EMBL" id="CAI9966124.1"/>
    </source>
</evidence>
<dbReference type="Gene3D" id="3.80.10.10">
    <property type="entry name" value="Ribonuclease Inhibitor"/>
    <property type="match status" value="1"/>
</dbReference>